<feature type="repeat" description="PPR" evidence="2">
    <location>
        <begin position="66"/>
        <end position="100"/>
    </location>
</feature>
<dbReference type="Gene3D" id="1.25.40.10">
    <property type="entry name" value="Tetratricopeptide repeat domain"/>
    <property type="match status" value="4"/>
</dbReference>
<accession>A0A6P6G3Z3</accession>
<name>A0A6P6G3Z3_ZIZJJ</name>
<gene>
    <name evidence="5" type="primary">LOC107415110</name>
</gene>
<proteinExistence type="predicted"/>
<evidence type="ECO:0000256" key="2">
    <source>
        <dbReference type="PROSITE-ProRule" id="PRU00708"/>
    </source>
</evidence>
<keyword evidence="4" id="KW-1185">Reference proteome</keyword>
<feature type="transmembrane region" description="Helical" evidence="3">
    <location>
        <begin position="168"/>
        <end position="194"/>
    </location>
</feature>
<keyword evidence="3" id="KW-0812">Transmembrane</keyword>
<dbReference type="Pfam" id="PF13041">
    <property type="entry name" value="PPR_2"/>
    <property type="match status" value="2"/>
</dbReference>
<evidence type="ECO:0000256" key="1">
    <source>
        <dbReference type="ARBA" id="ARBA00022737"/>
    </source>
</evidence>
<organism evidence="4 5">
    <name type="scientific">Ziziphus jujuba</name>
    <name type="common">Chinese jujube</name>
    <name type="synonym">Ziziphus sativa</name>
    <dbReference type="NCBI Taxonomy" id="326968"/>
    <lineage>
        <taxon>Eukaryota</taxon>
        <taxon>Viridiplantae</taxon>
        <taxon>Streptophyta</taxon>
        <taxon>Embryophyta</taxon>
        <taxon>Tracheophyta</taxon>
        <taxon>Spermatophyta</taxon>
        <taxon>Magnoliopsida</taxon>
        <taxon>eudicotyledons</taxon>
        <taxon>Gunneridae</taxon>
        <taxon>Pentapetalae</taxon>
        <taxon>rosids</taxon>
        <taxon>fabids</taxon>
        <taxon>Rosales</taxon>
        <taxon>Rhamnaceae</taxon>
        <taxon>Paliureae</taxon>
        <taxon>Ziziphus</taxon>
    </lineage>
</organism>
<evidence type="ECO:0000256" key="3">
    <source>
        <dbReference type="SAM" id="Phobius"/>
    </source>
</evidence>
<keyword evidence="1" id="KW-0677">Repeat</keyword>
<dbReference type="Pfam" id="PF20431">
    <property type="entry name" value="E_motif"/>
    <property type="match status" value="1"/>
</dbReference>
<dbReference type="GeneID" id="107415110"/>
<dbReference type="InterPro" id="IPR002885">
    <property type="entry name" value="PPR_rpt"/>
</dbReference>
<protein>
    <submittedName>
        <fullName evidence="5">Pentatricopeptide repeat-containing protein At5g66520 isoform X1</fullName>
    </submittedName>
</protein>
<dbReference type="PROSITE" id="PS51375">
    <property type="entry name" value="PPR"/>
    <property type="match status" value="2"/>
</dbReference>
<dbReference type="InterPro" id="IPR046848">
    <property type="entry name" value="E_motif"/>
</dbReference>
<reference evidence="5" key="1">
    <citation type="submission" date="2025-08" db="UniProtKB">
        <authorList>
            <consortium name="RefSeq"/>
        </authorList>
    </citation>
    <scope>IDENTIFICATION</scope>
    <source>
        <tissue evidence="5">Seedling</tissue>
    </source>
</reference>
<dbReference type="PANTHER" id="PTHR47926:SF436">
    <property type="entry name" value="PENTATRICOPEPTIDE REPEAT-CONTAINING PROTEIN ELI1, CHLOROPLASTIC-LIKE ISOFORM X2"/>
    <property type="match status" value="1"/>
</dbReference>
<evidence type="ECO:0000313" key="5">
    <source>
        <dbReference type="RefSeq" id="XP_024928793.3"/>
    </source>
</evidence>
<dbReference type="Proteomes" id="UP001652623">
    <property type="component" value="Chromosome 4"/>
</dbReference>
<dbReference type="PANTHER" id="PTHR47926">
    <property type="entry name" value="PENTATRICOPEPTIDE REPEAT-CONTAINING PROTEIN"/>
    <property type="match status" value="1"/>
</dbReference>
<dbReference type="InterPro" id="IPR046960">
    <property type="entry name" value="PPR_At4g14850-like_plant"/>
</dbReference>
<evidence type="ECO:0000313" key="4">
    <source>
        <dbReference type="Proteomes" id="UP001652623"/>
    </source>
</evidence>
<sequence length="476" mass="52392">MISRHIQTLVQVSKAVHLLQLHSLILKSGLDRDPRFISHYLLFACSKSIDFAKAVFDQVSNNYTPPLFAWNVIIRAFSKSSVPDESIKLFSRLQNMGLQPDNFTYPFILKACGQCLMFGVGGSVHSLIMKVGLHLDPYIGNTLLRMYGACGSIELASRVFDGLRVRDVVSWSSMIAAYVAWYICYGASVYMIFINNPSKALTVFRDMATVNEKPNSVTLVSLLSACTCLLNVNVGKSIHCYAVVNCIFMDVALGTALIEMYSKCGHIGKAFQVFNSMSEKNLQSWTVMISGLADNGRGEEAISLFTHMEQIGLKLDSMSFAVILSACSHLGLVGQGQKYFNQMVRLYDIKPTMEHFGCMVDLLGRAGLISEAHEIIKNMPMEPNSVILRSFLGACRNHGQIPSLDDKLAEVLLKSEPHLGANYVLASNVSSLSGCWDDAAELRVAMKQMGLKKVPGCSWVAAGGGYSEKTMKEALR</sequence>
<dbReference type="NCBIfam" id="TIGR00756">
    <property type="entry name" value="PPR"/>
    <property type="match status" value="3"/>
</dbReference>
<dbReference type="InterPro" id="IPR011990">
    <property type="entry name" value="TPR-like_helical_dom_sf"/>
</dbReference>
<keyword evidence="3" id="KW-0472">Membrane</keyword>
<keyword evidence="3" id="KW-1133">Transmembrane helix</keyword>
<feature type="repeat" description="PPR" evidence="2">
    <location>
        <begin position="281"/>
        <end position="315"/>
    </location>
</feature>
<dbReference type="RefSeq" id="XP_024928793.3">
    <property type="nucleotide sequence ID" value="XM_025073025.3"/>
</dbReference>
<dbReference type="Pfam" id="PF01535">
    <property type="entry name" value="PPR"/>
    <property type="match status" value="2"/>
</dbReference>